<name>A0AAD9MA43_9PEZI</name>
<dbReference type="GO" id="GO:0008270">
    <property type="term" value="F:zinc ion binding"/>
    <property type="evidence" value="ECO:0007669"/>
    <property type="project" value="InterPro"/>
</dbReference>
<dbReference type="InterPro" id="IPR051615">
    <property type="entry name" value="Transcr_Regulatory_Elem"/>
</dbReference>
<reference evidence="10" key="1">
    <citation type="journal article" date="2023" name="Mol. Plant Microbe Interact.">
        <title>Elucidating the Obligate Nature and Biological Capacity of an Invasive Fungal Corn Pathogen.</title>
        <authorList>
            <person name="MacCready J.S."/>
            <person name="Roggenkamp E.M."/>
            <person name="Gdanetz K."/>
            <person name="Chilvers M.I."/>
        </authorList>
    </citation>
    <scope>NUCLEOTIDE SEQUENCE</scope>
    <source>
        <strain evidence="10">PM02</strain>
    </source>
</reference>
<dbReference type="Proteomes" id="UP001217918">
    <property type="component" value="Unassembled WGS sequence"/>
</dbReference>
<evidence type="ECO:0000256" key="8">
    <source>
        <dbReference type="SAM" id="MobiDB-lite"/>
    </source>
</evidence>
<dbReference type="GO" id="GO:0006351">
    <property type="term" value="P:DNA-templated transcription"/>
    <property type="evidence" value="ECO:0007669"/>
    <property type="project" value="InterPro"/>
</dbReference>
<evidence type="ECO:0000256" key="7">
    <source>
        <dbReference type="ARBA" id="ARBA00023242"/>
    </source>
</evidence>
<dbReference type="PANTHER" id="PTHR31313">
    <property type="entry name" value="TY1 ENHANCER ACTIVATOR"/>
    <property type="match status" value="1"/>
</dbReference>
<organism evidence="10 11">
    <name type="scientific">Phyllachora maydis</name>
    <dbReference type="NCBI Taxonomy" id="1825666"/>
    <lineage>
        <taxon>Eukaryota</taxon>
        <taxon>Fungi</taxon>
        <taxon>Dikarya</taxon>
        <taxon>Ascomycota</taxon>
        <taxon>Pezizomycotina</taxon>
        <taxon>Sordariomycetes</taxon>
        <taxon>Sordariomycetidae</taxon>
        <taxon>Phyllachorales</taxon>
        <taxon>Phyllachoraceae</taxon>
        <taxon>Phyllachora</taxon>
    </lineage>
</organism>
<sequence length="695" mass="76999">MPAEDASPSRPVPKKSAFSCEPCRKRKVKCPGEKPVCSRCVARQDDCEYKLNPTLSYTQRLESRVLELEEHLAAAEADVARLAADAPGPPQPPLGTPDTQPSPLRPSSVPGEDAEDGLVTSFRGLEVDDKGVITYHGATSFFQLPGDRVGQAPQSPTDQPVRERRDRLVSNAWQQRVLEGLSATPEPFQYLLNTHWSWVQPLFNFLYRPAFTRDMQAMGPYYSHTLMNAVLSHSIRWGKSDRATREKLEDMYDGGAVFGRHARSMVFDELGRGISTVPTAQTFLLLSAQECSLGNSAQAYIYSGIAFRMVDHLGIFVDGRRYAGRVHLSDEDIEIRNRLFWSCYFWDKMISLYLGRSPSLQRSTVSPPQIMLDDSAEEELWLPFGLDVEGVQYPPTPAHSTSCFMWMCQLSVIFNQILIHMYDPLGQNTASEMHECLVRQEVALREWWEALPSPLKMDAAALPDLAPPSHIVTLNCLFNTFSILLYRPMLSRRRAMVGTISQPDPKHLRACVAAATSTIAIFDLFCRTFGDRRCVLSLSYSVYIAASIFLLQSQANLNDGVALWRLEYCIHALDRVKSINPVIGTALNLLARELVALGIHCGFSVPPPPPALGEEQAGLSPPPMPPEPTREDLTPMADTQAWNAMGQPVGQFGPAGFASGPGQKTEFEITPEMFEAVSSLEPLSVNVGALDRPGG</sequence>
<comment type="subcellular location">
    <subcellularLocation>
        <location evidence="1">Nucleus</location>
    </subcellularLocation>
</comment>
<dbReference type="GO" id="GO:0005634">
    <property type="term" value="C:nucleus"/>
    <property type="evidence" value="ECO:0007669"/>
    <property type="project" value="UniProtKB-SubCell"/>
</dbReference>
<keyword evidence="11" id="KW-1185">Reference proteome</keyword>
<dbReference type="PANTHER" id="PTHR31313:SF85">
    <property type="entry name" value="ZN(II)2CYS6 TRANSCRIPTION FACTOR (EUROFUNG)"/>
    <property type="match status" value="1"/>
</dbReference>
<keyword evidence="4" id="KW-0805">Transcription regulation</keyword>
<dbReference type="InterPro" id="IPR007219">
    <property type="entry name" value="XnlR_reg_dom"/>
</dbReference>
<dbReference type="InterPro" id="IPR001138">
    <property type="entry name" value="Zn2Cys6_DnaBD"/>
</dbReference>
<dbReference type="PROSITE" id="PS50048">
    <property type="entry name" value="ZN2_CY6_FUNGAL_2"/>
    <property type="match status" value="1"/>
</dbReference>
<gene>
    <name evidence="10" type="ORF">P8C59_001342</name>
</gene>
<feature type="region of interest" description="Disordered" evidence="8">
    <location>
        <begin position="84"/>
        <end position="116"/>
    </location>
</feature>
<dbReference type="EMBL" id="JAQQPM010000001">
    <property type="protein sequence ID" value="KAK2067620.1"/>
    <property type="molecule type" value="Genomic_DNA"/>
</dbReference>
<keyword evidence="3" id="KW-0862">Zinc</keyword>
<dbReference type="PROSITE" id="PS00463">
    <property type="entry name" value="ZN2_CY6_FUNGAL_1"/>
    <property type="match status" value="1"/>
</dbReference>
<dbReference type="GO" id="GO:0000981">
    <property type="term" value="F:DNA-binding transcription factor activity, RNA polymerase II-specific"/>
    <property type="evidence" value="ECO:0007669"/>
    <property type="project" value="InterPro"/>
</dbReference>
<evidence type="ECO:0000259" key="9">
    <source>
        <dbReference type="PROSITE" id="PS50048"/>
    </source>
</evidence>
<keyword evidence="6" id="KW-0804">Transcription</keyword>
<evidence type="ECO:0000256" key="1">
    <source>
        <dbReference type="ARBA" id="ARBA00004123"/>
    </source>
</evidence>
<dbReference type="AlphaFoldDB" id="A0AAD9MA43"/>
<dbReference type="CDD" id="cd12148">
    <property type="entry name" value="fungal_TF_MHR"/>
    <property type="match status" value="1"/>
</dbReference>
<feature type="region of interest" description="Disordered" evidence="8">
    <location>
        <begin position="145"/>
        <end position="164"/>
    </location>
</feature>
<protein>
    <recommendedName>
        <fullName evidence="9">Zn(2)-C6 fungal-type domain-containing protein</fullName>
    </recommendedName>
</protein>
<proteinExistence type="predicted"/>
<dbReference type="SMART" id="SM00906">
    <property type="entry name" value="Fungal_trans"/>
    <property type="match status" value="1"/>
</dbReference>
<evidence type="ECO:0000256" key="3">
    <source>
        <dbReference type="ARBA" id="ARBA00022833"/>
    </source>
</evidence>
<dbReference type="CDD" id="cd00067">
    <property type="entry name" value="GAL4"/>
    <property type="match status" value="1"/>
</dbReference>
<evidence type="ECO:0000256" key="5">
    <source>
        <dbReference type="ARBA" id="ARBA00023125"/>
    </source>
</evidence>
<keyword evidence="7" id="KW-0539">Nucleus</keyword>
<comment type="caution">
    <text evidence="10">The sequence shown here is derived from an EMBL/GenBank/DDBJ whole genome shotgun (WGS) entry which is preliminary data.</text>
</comment>
<dbReference type="Gene3D" id="4.10.240.10">
    <property type="entry name" value="Zn(2)-C6 fungal-type DNA-binding domain"/>
    <property type="match status" value="1"/>
</dbReference>
<evidence type="ECO:0000313" key="11">
    <source>
        <dbReference type="Proteomes" id="UP001217918"/>
    </source>
</evidence>
<feature type="domain" description="Zn(2)-C6 fungal-type" evidence="9">
    <location>
        <begin position="19"/>
        <end position="49"/>
    </location>
</feature>
<dbReference type="Pfam" id="PF00172">
    <property type="entry name" value="Zn_clus"/>
    <property type="match status" value="1"/>
</dbReference>
<keyword evidence="5" id="KW-0238">DNA-binding</keyword>
<evidence type="ECO:0000256" key="2">
    <source>
        <dbReference type="ARBA" id="ARBA00022723"/>
    </source>
</evidence>
<dbReference type="InterPro" id="IPR036864">
    <property type="entry name" value="Zn2-C6_fun-type_DNA-bd_sf"/>
</dbReference>
<evidence type="ECO:0000256" key="4">
    <source>
        <dbReference type="ARBA" id="ARBA00023015"/>
    </source>
</evidence>
<dbReference type="GO" id="GO:0003677">
    <property type="term" value="F:DNA binding"/>
    <property type="evidence" value="ECO:0007669"/>
    <property type="project" value="UniProtKB-KW"/>
</dbReference>
<dbReference type="Pfam" id="PF04082">
    <property type="entry name" value="Fungal_trans"/>
    <property type="match status" value="1"/>
</dbReference>
<evidence type="ECO:0000313" key="10">
    <source>
        <dbReference type="EMBL" id="KAK2067620.1"/>
    </source>
</evidence>
<dbReference type="SUPFAM" id="SSF57701">
    <property type="entry name" value="Zn2/Cys6 DNA-binding domain"/>
    <property type="match status" value="1"/>
</dbReference>
<keyword evidence="2" id="KW-0479">Metal-binding</keyword>
<evidence type="ECO:0000256" key="6">
    <source>
        <dbReference type="ARBA" id="ARBA00023163"/>
    </source>
</evidence>
<accession>A0AAD9MA43</accession>
<dbReference type="SMART" id="SM00066">
    <property type="entry name" value="GAL4"/>
    <property type="match status" value="1"/>
</dbReference>